<dbReference type="Proteomes" id="UP000824881">
    <property type="component" value="Unassembled WGS sequence"/>
</dbReference>
<keyword evidence="2" id="KW-1185">Reference proteome</keyword>
<dbReference type="EMBL" id="WQMT02000007">
    <property type="protein sequence ID" value="KAG9220669.1"/>
    <property type="molecule type" value="Genomic_DNA"/>
</dbReference>
<evidence type="ECO:0000313" key="2">
    <source>
        <dbReference type="Proteomes" id="UP000824881"/>
    </source>
</evidence>
<protein>
    <submittedName>
        <fullName evidence="1">Uncharacterized protein</fullName>
    </submittedName>
</protein>
<accession>A0ACB7ISB3</accession>
<name>A0ACB7ISB3_PLECO</name>
<sequence>MLSRQFLFVPRLSRGLATHAGSLSSLPASLHLKSGQSFHGRSFGAPKSIFGETVFSTSITSYTESMTDPSYRGQILVFTTPLIGNYGVPSNAAPFNSEEVGVVLESKGIQCAGIIVGDLAERYSHYKATESLSAWCHRHGVPGITGVDTRAITTLLRDQGTTLGRIAVDAEVSLPPPQAEEYWDPSEENLVDQVSTKLPFQLNPTGDVRIAVLDFGAKANILRALVRRGAAVTVLPWNFDFNAVRDQFDGLFLTNGPGDPRHCMDAAVKLRQTIDEWQKPIFGICMGHQVIGMAAGLDAYRMTFGNRGHNQPVLALASAGSITAGRVYVTSQNHQYALKLQDPFPQGWEPFFINCNDSSVEGIKSTPDSGKKVWGVQFHPESAGGPLDTIEMFTDFLAECRAHKLSEGDSHVYTAPLPPSARPSAAAIYESQEHPIVFRRPFNSPTTTHSCNDQFQLLSVNMNFLDPYDVANPATATPPEQAQPQPSLEEEVNQVIGQLGGFWGMIRKQGQTALQTARKDFSEVVVQAQKEVGKWTAPEPSTGETASPSNATDASSSRAVEDKAEGSSSSSTPEAPSSDSTDAATSQAVPSSSSQTLFSRFQAVLPPNIASTLQNNIPESIRHASESVDFAQLRATLSDEFQRVQGVTRTQAEDYVKKSEAMLREAMKEAGAVLKDAVKIIPPEEGNVSSSSSTGFIWDGSDMWMLPSEASDSSISSRGKSSEVGTPSSGSLGDLQRVATRADSLLKRLRHDAEIIKHEPNLSQFNAWLEKEVDAKEGGIDSDHWKVRMAEEWGDPADGAALQATHDELVPSVLDDATFWKRYFFRVYQIRHEEEKRKVLIQSVEQEEDFSWEDDDDETPSTSDRKLVAASNEETTTAVELPTASSGKGHTKDSSRDTNTSSPQLLTPAGTSPRASEDGSYDVVPSGHASNASAKDKDESDGDSDWE</sequence>
<evidence type="ECO:0000313" key="1">
    <source>
        <dbReference type="EMBL" id="KAG9220669.1"/>
    </source>
</evidence>
<gene>
    <name evidence="1" type="ORF">CCMSSC00406_0003768</name>
</gene>
<proteinExistence type="predicted"/>
<comment type="caution">
    <text evidence="1">The sequence shown here is derived from an EMBL/GenBank/DDBJ whole genome shotgun (WGS) entry which is preliminary data.</text>
</comment>
<organism evidence="1 2">
    <name type="scientific">Pleurotus cornucopiae</name>
    <name type="common">Cornucopia mushroom</name>
    <dbReference type="NCBI Taxonomy" id="5321"/>
    <lineage>
        <taxon>Eukaryota</taxon>
        <taxon>Fungi</taxon>
        <taxon>Dikarya</taxon>
        <taxon>Basidiomycota</taxon>
        <taxon>Agaricomycotina</taxon>
        <taxon>Agaricomycetes</taxon>
        <taxon>Agaricomycetidae</taxon>
        <taxon>Agaricales</taxon>
        <taxon>Pleurotineae</taxon>
        <taxon>Pleurotaceae</taxon>
        <taxon>Pleurotus</taxon>
    </lineage>
</organism>
<reference evidence="1 2" key="1">
    <citation type="journal article" date="2021" name="Appl. Environ. Microbiol.">
        <title>Genetic linkage and physical mapping for an oyster mushroom Pleurotus cornucopiae and QTL analysis for the trait cap color.</title>
        <authorList>
            <person name="Zhang Y."/>
            <person name="Gao W."/>
            <person name="Sonnenberg A."/>
            <person name="Chen Q."/>
            <person name="Zhang J."/>
            <person name="Huang C."/>
        </authorList>
    </citation>
    <scope>NUCLEOTIDE SEQUENCE [LARGE SCALE GENOMIC DNA]</scope>
    <source>
        <strain evidence="1">CCMSSC00406</strain>
    </source>
</reference>